<dbReference type="EnsemblMetazoa" id="MESCA004714-RA">
    <property type="protein sequence ID" value="MESCA004714-PA"/>
    <property type="gene ID" value="MESCA004714"/>
</dbReference>
<feature type="transmembrane region" description="Helical" evidence="11">
    <location>
        <begin position="299"/>
        <end position="318"/>
    </location>
</feature>
<comment type="caution">
    <text evidence="11">Lacks conserved residue(s) required for the propagation of feature annotation.</text>
</comment>
<organism evidence="12 13">
    <name type="scientific">Megaselia scalaris</name>
    <name type="common">Humpbacked fly</name>
    <name type="synonym">Phora scalaris</name>
    <dbReference type="NCBI Taxonomy" id="36166"/>
    <lineage>
        <taxon>Eukaryota</taxon>
        <taxon>Metazoa</taxon>
        <taxon>Ecdysozoa</taxon>
        <taxon>Arthropoda</taxon>
        <taxon>Hexapoda</taxon>
        <taxon>Insecta</taxon>
        <taxon>Pterygota</taxon>
        <taxon>Neoptera</taxon>
        <taxon>Endopterygota</taxon>
        <taxon>Diptera</taxon>
        <taxon>Brachycera</taxon>
        <taxon>Muscomorpha</taxon>
        <taxon>Platypezoidea</taxon>
        <taxon>Phoridae</taxon>
        <taxon>Megaseliini</taxon>
        <taxon>Megaselia</taxon>
    </lineage>
</organism>
<sequence length="321" mass="37211">MPYISLRCTLLITGIVINIYFFHRAANCLYDLTQKVFKDPTKSWNTIVLFCFNPASIFFSAPYSEGLFCWLTFSLMLEVTSRRMSFWKITSALALSIVCRSNGLVNLGFPVYFALRSRSFYQILKAALIILISLVPLTVYNFFAYQKFCGEGNVELFNAHPTETSEWCEKVFPFPYSYIQRHYWDVGFLRYYQIKQLPNFLLAMPVLVFLVYQSFKYFMGVFKNISQKGLLQTISEMKTIPFVIHALFLTVFCALFVHVQVSTRLLASATPCLYWFAVDLMPPTFQEVRLKSIRGGGGILYWFAGYFIVGTVLFSNFFPWT</sequence>
<evidence type="ECO:0000313" key="12">
    <source>
        <dbReference type="EnsemblMetazoa" id="MESCA004714-PA"/>
    </source>
</evidence>
<dbReference type="InterPro" id="IPR007315">
    <property type="entry name" value="PIG-V/Gpi18"/>
</dbReference>
<dbReference type="GO" id="GO:0006506">
    <property type="term" value="P:GPI anchor biosynthetic process"/>
    <property type="evidence" value="ECO:0007669"/>
    <property type="project" value="UniProtKB-UniPathway"/>
</dbReference>
<keyword evidence="13" id="KW-1185">Reference proteome</keyword>
<feature type="transmembrane region" description="Helical" evidence="11">
    <location>
        <begin position="46"/>
        <end position="73"/>
    </location>
</feature>
<feature type="transmembrane region" description="Helical" evidence="11">
    <location>
        <begin position="200"/>
        <end position="219"/>
    </location>
</feature>
<dbReference type="STRING" id="36166.T1GME2"/>
<keyword evidence="10 11" id="KW-0472">Membrane</keyword>
<dbReference type="GO" id="GO:0005789">
    <property type="term" value="C:endoplasmic reticulum membrane"/>
    <property type="evidence" value="ECO:0007669"/>
    <property type="project" value="UniProtKB-SubCell"/>
</dbReference>
<evidence type="ECO:0000256" key="1">
    <source>
        <dbReference type="ARBA" id="ARBA00004477"/>
    </source>
</evidence>
<dbReference type="EC" id="2.4.1.-" evidence="11"/>
<dbReference type="EMBL" id="CAQQ02125620">
    <property type="status" value="NOT_ANNOTATED_CDS"/>
    <property type="molecule type" value="Genomic_DNA"/>
</dbReference>
<keyword evidence="4 11" id="KW-0337">GPI-anchor biosynthesis</keyword>
<keyword evidence="5 11" id="KW-0328">Glycosyltransferase</keyword>
<dbReference type="GO" id="GO:0004376">
    <property type="term" value="F:GPI mannosyltransferase activity"/>
    <property type="evidence" value="ECO:0007669"/>
    <property type="project" value="InterPro"/>
</dbReference>
<name>T1GME2_MEGSC</name>
<evidence type="ECO:0000256" key="10">
    <source>
        <dbReference type="ARBA" id="ARBA00023136"/>
    </source>
</evidence>
<dbReference type="PANTHER" id="PTHR12468:SF2">
    <property type="entry name" value="GPI MANNOSYLTRANSFERASE 2"/>
    <property type="match status" value="1"/>
</dbReference>
<evidence type="ECO:0000256" key="3">
    <source>
        <dbReference type="ARBA" id="ARBA00008698"/>
    </source>
</evidence>
<evidence type="ECO:0000256" key="11">
    <source>
        <dbReference type="RuleBase" id="RU363112"/>
    </source>
</evidence>
<dbReference type="AlphaFoldDB" id="T1GME2"/>
<comment type="pathway">
    <text evidence="2 11">Glycolipid biosynthesis; glycosylphosphatidylinositol-anchor biosynthesis.</text>
</comment>
<dbReference type="Pfam" id="PF04188">
    <property type="entry name" value="Mannosyl_trans2"/>
    <property type="match status" value="1"/>
</dbReference>
<dbReference type="EMBL" id="CAQQ02125619">
    <property type="status" value="NOT_ANNOTATED_CDS"/>
    <property type="molecule type" value="Genomic_DNA"/>
</dbReference>
<reference evidence="12" key="2">
    <citation type="submission" date="2015-06" db="UniProtKB">
        <authorList>
            <consortium name="EnsemblMetazoa"/>
        </authorList>
    </citation>
    <scope>IDENTIFICATION</scope>
</reference>
<dbReference type="UniPathway" id="UPA00196"/>
<dbReference type="HOGENOM" id="CLU_029048_3_0_1"/>
<evidence type="ECO:0000313" key="13">
    <source>
        <dbReference type="Proteomes" id="UP000015102"/>
    </source>
</evidence>
<dbReference type="GO" id="GO:0031501">
    <property type="term" value="C:mannosyltransferase complex"/>
    <property type="evidence" value="ECO:0007669"/>
    <property type="project" value="TreeGrafter"/>
</dbReference>
<evidence type="ECO:0000256" key="7">
    <source>
        <dbReference type="ARBA" id="ARBA00022692"/>
    </source>
</evidence>
<feature type="transmembrane region" description="Helical" evidence="11">
    <location>
        <begin position="123"/>
        <end position="143"/>
    </location>
</feature>
<dbReference type="PANTHER" id="PTHR12468">
    <property type="entry name" value="GPI MANNOSYLTRANSFERASE 2"/>
    <property type="match status" value="1"/>
</dbReference>
<feature type="transmembrane region" description="Helical" evidence="11">
    <location>
        <begin position="85"/>
        <end position="103"/>
    </location>
</feature>
<comment type="similarity">
    <text evidence="3 11">Belongs to the PIGV family.</text>
</comment>
<keyword evidence="6 11" id="KW-0808">Transferase</keyword>
<keyword evidence="8 11" id="KW-0256">Endoplasmic reticulum</keyword>
<evidence type="ECO:0000256" key="6">
    <source>
        <dbReference type="ARBA" id="ARBA00022679"/>
    </source>
</evidence>
<feature type="transmembrane region" description="Helical" evidence="11">
    <location>
        <begin position="7"/>
        <end position="26"/>
    </location>
</feature>
<comment type="subcellular location">
    <subcellularLocation>
        <location evidence="1 11">Endoplasmic reticulum membrane</location>
        <topology evidence="1 11">Multi-pass membrane protein</topology>
    </subcellularLocation>
</comment>
<keyword evidence="9 11" id="KW-1133">Transmembrane helix</keyword>
<protein>
    <recommendedName>
        <fullName evidence="11">GPI mannosyltransferase 2</fullName>
        <ecNumber evidence="11">2.4.1.-</ecNumber>
    </recommendedName>
</protein>
<evidence type="ECO:0000256" key="8">
    <source>
        <dbReference type="ARBA" id="ARBA00022824"/>
    </source>
</evidence>
<keyword evidence="7 11" id="KW-0812">Transmembrane</keyword>
<evidence type="ECO:0000256" key="9">
    <source>
        <dbReference type="ARBA" id="ARBA00022989"/>
    </source>
</evidence>
<feature type="transmembrane region" description="Helical" evidence="11">
    <location>
        <begin position="239"/>
        <end position="259"/>
    </location>
</feature>
<dbReference type="Proteomes" id="UP000015102">
    <property type="component" value="Unassembled WGS sequence"/>
</dbReference>
<reference evidence="13" key="1">
    <citation type="submission" date="2013-02" db="EMBL/GenBank/DDBJ databases">
        <authorList>
            <person name="Hughes D."/>
        </authorList>
    </citation>
    <scope>NUCLEOTIDE SEQUENCE</scope>
    <source>
        <strain>Durham</strain>
        <strain evidence="13">NC isolate 2 -- Noor lab</strain>
    </source>
</reference>
<comment type="function">
    <text evidence="11">Mannosyltransferase involved in glycosylphosphatidylinositol-anchor biosynthesis.</text>
</comment>
<proteinExistence type="inferred from homology"/>
<dbReference type="GO" id="GO:0000009">
    <property type="term" value="F:alpha-1,6-mannosyltransferase activity"/>
    <property type="evidence" value="ECO:0007669"/>
    <property type="project" value="InterPro"/>
</dbReference>
<evidence type="ECO:0000256" key="5">
    <source>
        <dbReference type="ARBA" id="ARBA00022676"/>
    </source>
</evidence>
<dbReference type="OMA" id="GALFIWC"/>
<accession>T1GME2</accession>
<evidence type="ECO:0000256" key="4">
    <source>
        <dbReference type="ARBA" id="ARBA00022502"/>
    </source>
</evidence>
<evidence type="ECO:0000256" key="2">
    <source>
        <dbReference type="ARBA" id="ARBA00004687"/>
    </source>
</evidence>